<evidence type="ECO:0000313" key="3">
    <source>
        <dbReference type="EMBL" id="RUO55651.1"/>
    </source>
</evidence>
<keyword evidence="1" id="KW-1133">Transmembrane helix</keyword>
<dbReference type="AlphaFoldDB" id="A0A432Y419"/>
<reference evidence="4" key="1">
    <citation type="journal article" date="2018" name="Front. Microbiol.">
        <title>Genome-Based Analysis Reveals the Taxonomy and Diversity of the Family Idiomarinaceae.</title>
        <authorList>
            <person name="Liu Y."/>
            <person name="Lai Q."/>
            <person name="Shao Z."/>
        </authorList>
    </citation>
    <scope>NUCLEOTIDE SEQUENCE [LARGE SCALE GENOMIC DNA]</scope>
    <source>
        <strain evidence="4">PO-M2</strain>
    </source>
</reference>
<keyword evidence="4" id="KW-1185">Reference proteome</keyword>
<dbReference type="RefSeq" id="WP_126770217.1">
    <property type="nucleotide sequence ID" value="NZ_PIPX01000001.1"/>
</dbReference>
<evidence type="ECO:0000256" key="1">
    <source>
        <dbReference type="SAM" id="Phobius"/>
    </source>
</evidence>
<sequence length="143" mass="16203">MTQQEQPCQNIEPLISGALDNELTQQQRQQLHLHLASCEACANLYRELAEQRGAVKLGVQTNDVLNESQSTRIWNAIGWSLLVLGLIPLVIYAIYQFSQDTSIPWWIKLTIGTTVLGLILLFINVLRQRMQAAKSDPYKKVNL</sequence>
<feature type="transmembrane region" description="Helical" evidence="1">
    <location>
        <begin position="103"/>
        <end position="126"/>
    </location>
</feature>
<dbReference type="OrthoDB" id="6237627at2"/>
<dbReference type="InterPro" id="IPR027383">
    <property type="entry name" value="Znf_put"/>
</dbReference>
<accession>A0A432Y419</accession>
<dbReference type="Pfam" id="PF13490">
    <property type="entry name" value="zf-HC2"/>
    <property type="match status" value="1"/>
</dbReference>
<dbReference type="Proteomes" id="UP000287649">
    <property type="component" value="Unassembled WGS sequence"/>
</dbReference>
<organism evidence="3 4">
    <name type="scientific">Pseudidiomarina homiensis</name>
    <dbReference type="NCBI Taxonomy" id="364198"/>
    <lineage>
        <taxon>Bacteria</taxon>
        <taxon>Pseudomonadati</taxon>
        <taxon>Pseudomonadota</taxon>
        <taxon>Gammaproteobacteria</taxon>
        <taxon>Alteromonadales</taxon>
        <taxon>Idiomarinaceae</taxon>
        <taxon>Pseudidiomarina</taxon>
    </lineage>
</organism>
<comment type="caution">
    <text evidence="3">The sequence shown here is derived from an EMBL/GenBank/DDBJ whole genome shotgun (WGS) entry which is preliminary data.</text>
</comment>
<feature type="transmembrane region" description="Helical" evidence="1">
    <location>
        <begin position="76"/>
        <end position="97"/>
    </location>
</feature>
<name>A0A432Y419_9GAMM</name>
<evidence type="ECO:0000313" key="4">
    <source>
        <dbReference type="Proteomes" id="UP000287649"/>
    </source>
</evidence>
<protein>
    <recommendedName>
        <fullName evidence="2">Putative zinc-finger domain-containing protein</fullName>
    </recommendedName>
</protein>
<evidence type="ECO:0000259" key="2">
    <source>
        <dbReference type="Pfam" id="PF13490"/>
    </source>
</evidence>
<proteinExistence type="predicted"/>
<gene>
    <name evidence="3" type="ORF">CWI70_02360</name>
</gene>
<feature type="domain" description="Putative zinc-finger" evidence="2">
    <location>
        <begin position="8"/>
        <end position="42"/>
    </location>
</feature>
<keyword evidence="1" id="KW-0472">Membrane</keyword>
<dbReference type="EMBL" id="PIPX01000001">
    <property type="protein sequence ID" value="RUO55651.1"/>
    <property type="molecule type" value="Genomic_DNA"/>
</dbReference>
<keyword evidence="1" id="KW-0812">Transmembrane</keyword>